<comment type="similarity">
    <text evidence="1">Belongs to the aspartate/glutamate racemases family.</text>
</comment>
<dbReference type="PANTHER" id="PTHR21198:SF7">
    <property type="entry name" value="ASPARTATE-GLUTAMATE RACEMASE FAMILY"/>
    <property type="match status" value="1"/>
</dbReference>
<accession>A0AAJ1QVP7</accession>
<gene>
    <name evidence="3" type="ORF">QWY81_07020</name>
</gene>
<dbReference type="SUPFAM" id="SSF53681">
    <property type="entry name" value="Aspartate/glutamate racemase"/>
    <property type="match status" value="2"/>
</dbReference>
<dbReference type="Proteomes" id="UP001228636">
    <property type="component" value="Unassembled WGS sequence"/>
</dbReference>
<dbReference type="AlphaFoldDB" id="A0AAJ1QVP7"/>
<comment type="caution">
    <text evidence="3">The sequence shown here is derived from an EMBL/GenBank/DDBJ whole genome shotgun (WGS) entry which is preliminary data.</text>
</comment>
<dbReference type="EMBL" id="JAUFQH010000005">
    <property type="protein sequence ID" value="MDN3619204.1"/>
    <property type="molecule type" value="Genomic_DNA"/>
</dbReference>
<dbReference type="PANTHER" id="PTHR21198">
    <property type="entry name" value="GLUTAMATE RACEMASE"/>
    <property type="match status" value="1"/>
</dbReference>
<dbReference type="Pfam" id="PF01177">
    <property type="entry name" value="Asp_Glu_race"/>
    <property type="match status" value="1"/>
</dbReference>
<dbReference type="InterPro" id="IPR001920">
    <property type="entry name" value="Asp/Glu_race"/>
</dbReference>
<dbReference type="RefSeq" id="WP_165732945.1">
    <property type="nucleotide sequence ID" value="NZ_CP103460.1"/>
</dbReference>
<dbReference type="EC" id="5.1.1.-" evidence="3"/>
<dbReference type="InterPro" id="IPR033134">
    <property type="entry name" value="Asp/Glu_racemase_AS_2"/>
</dbReference>
<protein>
    <submittedName>
        <fullName evidence="3">Amino acid racemase</fullName>
        <ecNumber evidence="3">5.1.1.-</ecNumber>
    </submittedName>
</protein>
<evidence type="ECO:0000313" key="4">
    <source>
        <dbReference type="Proteomes" id="UP001228636"/>
    </source>
</evidence>
<name>A0AAJ1QVP7_9FLAO</name>
<evidence type="ECO:0000256" key="2">
    <source>
        <dbReference type="ARBA" id="ARBA00023235"/>
    </source>
</evidence>
<proteinExistence type="inferred from homology"/>
<evidence type="ECO:0000256" key="1">
    <source>
        <dbReference type="ARBA" id="ARBA00007847"/>
    </source>
</evidence>
<evidence type="ECO:0000313" key="3">
    <source>
        <dbReference type="EMBL" id="MDN3619204.1"/>
    </source>
</evidence>
<dbReference type="InterPro" id="IPR015942">
    <property type="entry name" value="Asp/Glu/hydantoin_racemase"/>
</dbReference>
<keyword evidence="2 3" id="KW-0413">Isomerase</keyword>
<sequence>MKNFLYCFMIIMHLSCDNSKDNNKQKLVDSSFQLNQKKTTVKDMNTLGLLGGTSWHSTVEYYAAINQSINDYYGNNTNPPLLVYTLNQAEIHRFQKIDKWDSIAGMLTDGALSLRKGGAEAVMFCANTPHKVFDIVQSQLDFPIIHIGDATAKAILKKEVKSVGFLGTIYTMEGDFITKRIADNGINVLVPEEKEVLIELQRIIEEELTYGVVKPASKTYVLNVIKGLVDRGAEGVVLGCTEFPLMIFDEDLEIPIFDTTEIHSMAAVDFILGN</sequence>
<dbReference type="GO" id="GO:0047661">
    <property type="term" value="F:amino-acid racemase activity"/>
    <property type="evidence" value="ECO:0007669"/>
    <property type="project" value="InterPro"/>
</dbReference>
<dbReference type="Gene3D" id="3.40.50.1860">
    <property type="match status" value="2"/>
</dbReference>
<dbReference type="NCBIfam" id="TIGR00035">
    <property type="entry name" value="asp_race"/>
    <property type="match status" value="1"/>
</dbReference>
<dbReference type="InterPro" id="IPR004380">
    <property type="entry name" value="Asp_race"/>
</dbReference>
<organism evidence="3 4">
    <name type="scientific">Polaribacter sejongensis</name>
    <dbReference type="NCBI Taxonomy" id="985043"/>
    <lineage>
        <taxon>Bacteria</taxon>
        <taxon>Pseudomonadati</taxon>
        <taxon>Bacteroidota</taxon>
        <taxon>Flavobacteriia</taxon>
        <taxon>Flavobacteriales</taxon>
        <taxon>Flavobacteriaceae</taxon>
    </lineage>
</organism>
<dbReference type="PROSITE" id="PS00924">
    <property type="entry name" value="ASP_GLU_RACEMASE_2"/>
    <property type="match status" value="1"/>
</dbReference>
<reference evidence="3 4" key="1">
    <citation type="journal article" date="2014" name="Int. J. Syst. Evol. Microbiol.">
        <title>Complete genome sequence of Corynebacterium casei LMG S-19264T (=DSM 44701T), isolated from a smear-ripened cheese.</title>
        <authorList>
            <consortium name="US DOE Joint Genome Institute (JGI-PGF)"/>
            <person name="Walter F."/>
            <person name="Albersmeier A."/>
            <person name="Kalinowski J."/>
            <person name="Ruckert C."/>
        </authorList>
    </citation>
    <scope>NUCLEOTIDE SEQUENCE [LARGE SCALE GENOMIC DNA]</scope>
    <source>
        <strain evidence="3 4">CECT 8670</strain>
    </source>
</reference>